<dbReference type="AlphaFoldDB" id="A0A4Q7LX49"/>
<name>A0A4Q7LX49_9MICO</name>
<dbReference type="InterPro" id="IPR051402">
    <property type="entry name" value="KPR-Related"/>
</dbReference>
<dbReference type="NCBIfam" id="TIGR00745">
    <property type="entry name" value="apbA_panE"/>
    <property type="match status" value="1"/>
</dbReference>
<gene>
    <name evidence="7" type="ORF">EV141_0274</name>
</gene>
<reference evidence="7 8" key="1">
    <citation type="journal article" date="2015" name="Stand. Genomic Sci.">
        <title>Genomic Encyclopedia of Bacterial and Archaeal Type Strains, Phase III: the genomes of soil and plant-associated and newly described type strains.</title>
        <authorList>
            <person name="Whitman W.B."/>
            <person name="Woyke T."/>
            <person name="Klenk H.P."/>
            <person name="Zhou Y."/>
            <person name="Lilburn T.G."/>
            <person name="Beck B.J."/>
            <person name="De Vos P."/>
            <person name="Vandamme P."/>
            <person name="Eisen J.A."/>
            <person name="Garrity G."/>
            <person name="Hugenholtz P."/>
            <person name="Kyrpides N.C."/>
        </authorList>
    </citation>
    <scope>NUCLEOTIDE SEQUENCE [LARGE SCALE GENOMIC DNA]</scope>
    <source>
        <strain evidence="7 8">CV2</strain>
    </source>
</reference>
<dbReference type="InterPro" id="IPR008927">
    <property type="entry name" value="6-PGluconate_DH-like_C_sf"/>
</dbReference>
<dbReference type="InterPro" id="IPR003710">
    <property type="entry name" value="ApbA"/>
</dbReference>
<evidence type="ECO:0000256" key="2">
    <source>
        <dbReference type="ARBA" id="ARBA00022857"/>
    </source>
</evidence>
<dbReference type="GO" id="GO:0015940">
    <property type="term" value="P:pantothenate biosynthetic process"/>
    <property type="evidence" value="ECO:0007669"/>
    <property type="project" value="UniProtKB-UniPathway"/>
</dbReference>
<feature type="domain" description="Ketopantoate reductase C-terminal" evidence="6">
    <location>
        <begin position="169"/>
        <end position="314"/>
    </location>
</feature>
<keyword evidence="2 4" id="KW-0521">NADP</keyword>
<dbReference type="RefSeq" id="WP_130484177.1">
    <property type="nucleotide sequence ID" value="NZ_SGWW01000001.1"/>
</dbReference>
<comment type="caution">
    <text evidence="7">The sequence shown here is derived from an EMBL/GenBank/DDBJ whole genome shotgun (WGS) entry which is preliminary data.</text>
</comment>
<dbReference type="GO" id="GO:0005737">
    <property type="term" value="C:cytoplasm"/>
    <property type="evidence" value="ECO:0007669"/>
    <property type="project" value="TreeGrafter"/>
</dbReference>
<comment type="similarity">
    <text evidence="1 4">Belongs to the ketopantoate reductase family.</text>
</comment>
<evidence type="ECO:0000259" key="5">
    <source>
        <dbReference type="Pfam" id="PF02558"/>
    </source>
</evidence>
<dbReference type="PANTHER" id="PTHR21708">
    <property type="entry name" value="PROBABLE 2-DEHYDROPANTOATE 2-REDUCTASE"/>
    <property type="match status" value="1"/>
</dbReference>
<dbReference type="Pfam" id="PF08546">
    <property type="entry name" value="ApbA_C"/>
    <property type="match status" value="1"/>
</dbReference>
<evidence type="ECO:0000256" key="3">
    <source>
        <dbReference type="ARBA" id="ARBA00023002"/>
    </source>
</evidence>
<dbReference type="EMBL" id="SGWW01000001">
    <property type="protein sequence ID" value="RZS59057.1"/>
    <property type="molecule type" value="Genomic_DNA"/>
</dbReference>
<organism evidence="7 8">
    <name type="scientific">Microcella putealis</name>
    <dbReference type="NCBI Taxonomy" id="337005"/>
    <lineage>
        <taxon>Bacteria</taxon>
        <taxon>Bacillati</taxon>
        <taxon>Actinomycetota</taxon>
        <taxon>Actinomycetes</taxon>
        <taxon>Micrococcales</taxon>
        <taxon>Microbacteriaceae</taxon>
        <taxon>Microcella</taxon>
    </lineage>
</organism>
<comment type="function">
    <text evidence="4">Catalyzes the NADPH-dependent reduction of ketopantoate into pantoic acid.</text>
</comment>
<evidence type="ECO:0000313" key="8">
    <source>
        <dbReference type="Proteomes" id="UP000293519"/>
    </source>
</evidence>
<dbReference type="Proteomes" id="UP000293519">
    <property type="component" value="Unassembled WGS sequence"/>
</dbReference>
<dbReference type="InterPro" id="IPR013752">
    <property type="entry name" value="KPA_reductase"/>
</dbReference>
<dbReference type="InterPro" id="IPR013332">
    <property type="entry name" value="KPR_N"/>
</dbReference>
<dbReference type="SUPFAM" id="SSF48179">
    <property type="entry name" value="6-phosphogluconate dehydrogenase C-terminal domain-like"/>
    <property type="match status" value="1"/>
</dbReference>
<dbReference type="OrthoDB" id="9796561at2"/>
<keyword evidence="8" id="KW-1185">Reference proteome</keyword>
<comment type="catalytic activity">
    <reaction evidence="4">
        <text>(R)-pantoate + NADP(+) = 2-dehydropantoate + NADPH + H(+)</text>
        <dbReference type="Rhea" id="RHEA:16233"/>
        <dbReference type="ChEBI" id="CHEBI:11561"/>
        <dbReference type="ChEBI" id="CHEBI:15378"/>
        <dbReference type="ChEBI" id="CHEBI:15980"/>
        <dbReference type="ChEBI" id="CHEBI:57783"/>
        <dbReference type="ChEBI" id="CHEBI:58349"/>
        <dbReference type="EC" id="1.1.1.169"/>
    </reaction>
</comment>
<dbReference type="PANTHER" id="PTHR21708:SF26">
    <property type="entry name" value="2-DEHYDROPANTOATE 2-REDUCTASE"/>
    <property type="match status" value="1"/>
</dbReference>
<dbReference type="SUPFAM" id="SSF51735">
    <property type="entry name" value="NAD(P)-binding Rossmann-fold domains"/>
    <property type="match status" value="1"/>
</dbReference>
<comment type="pathway">
    <text evidence="4">Cofactor biosynthesis; (R)-pantothenate biosynthesis; (R)-pantoate from 3-methyl-2-oxobutanoate: step 2/2.</text>
</comment>
<sequence length="334" mass="33166">MRVTVIGAGAVGGALAALLDRAGHEVSVTARGDHAVALTESGLTLDGGFGAHRAGVAVVARVPADTRLVIVATKANDTAAALAGVDVPSGCPVMVLQNGLGGDELVRSVLPGSPVGVGLALFAASLVGPGRVTVTAAAPLVIGGDARSVAVALPVLRAALPERVDVSADIRGAQWTKLVINQVNALPAITGLSVQQTVADDRLRRVLGAAMAETVAVGAALGVSWQAIGPVDAAALRPLQAPGAEGVAAGEELARMLARGMGDVPNPASMLQSIRRGRVTEVDQINGAVAAAGRAAGVATPVSDAIIALVHEVERTAAFVTPADAATRVSTTQD</sequence>
<dbReference type="GO" id="GO:0008677">
    <property type="term" value="F:2-dehydropantoate 2-reductase activity"/>
    <property type="evidence" value="ECO:0007669"/>
    <property type="project" value="UniProtKB-EC"/>
</dbReference>
<dbReference type="EC" id="1.1.1.169" evidence="4"/>
<dbReference type="Gene3D" id="3.40.50.720">
    <property type="entry name" value="NAD(P)-binding Rossmann-like Domain"/>
    <property type="match status" value="1"/>
</dbReference>
<protein>
    <recommendedName>
        <fullName evidence="4">2-dehydropantoate 2-reductase</fullName>
        <ecNumber evidence="4">1.1.1.169</ecNumber>
    </recommendedName>
    <alternativeName>
        <fullName evidence="4">Ketopantoate reductase</fullName>
    </alternativeName>
</protein>
<keyword evidence="3 4" id="KW-0560">Oxidoreductase</keyword>
<accession>A0A4Q7LX49</accession>
<keyword evidence="4" id="KW-0566">Pantothenate biosynthesis</keyword>
<feature type="domain" description="Ketopantoate reductase N-terminal" evidence="5">
    <location>
        <begin position="3"/>
        <end position="143"/>
    </location>
</feature>
<proteinExistence type="inferred from homology"/>
<dbReference type="InterPro" id="IPR013328">
    <property type="entry name" value="6PGD_dom2"/>
</dbReference>
<evidence type="ECO:0000313" key="7">
    <source>
        <dbReference type="EMBL" id="RZS59057.1"/>
    </source>
</evidence>
<dbReference type="Pfam" id="PF02558">
    <property type="entry name" value="ApbA"/>
    <property type="match status" value="1"/>
</dbReference>
<evidence type="ECO:0000259" key="6">
    <source>
        <dbReference type="Pfam" id="PF08546"/>
    </source>
</evidence>
<evidence type="ECO:0000256" key="1">
    <source>
        <dbReference type="ARBA" id="ARBA00007870"/>
    </source>
</evidence>
<evidence type="ECO:0000256" key="4">
    <source>
        <dbReference type="RuleBase" id="RU362068"/>
    </source>
</evidence>
<dbReference type="InterPro" id="IPR036291">
    <property type="entry name" value="NAD(P)-bd_dom_sf"/>
</dbReference>
<dbReference type="Gene3D" id="1.10.1040.10">
    <property type="entry name" value="N-(1-d-carboxylethyl)-l-norvaline Dehydrogenase, domain 2"/>
    <property type="match status" value="1"/>
</dbReference>
<dbReference type="UniPathway" id="UPA00028">
    <property type="reaction ID" value="UER00004"/>
</dbReference>